<dbReference type="InterPro" id="IPR023828">
    <property type="entry name" value="Peptidase_S8_Ser-AS"/>
</dbReference>
<reference evidence="7" key="1">
    <citation type="submission" date="2021-06" db="EMBL/GenBank/DDBJ databases">
        <authorList>
            <person name="Hodson N. C."/>
            <person name="Mongue J. A."/>
            <person name="Jaron S. K."/>
        </authorList>
    </citation>
    <scope>NUCLEOTIDE SEQUENCE</scope>
</reference>
<dbReference type="AlphaFoldDB" id="A0A8J2KID4"/>
<dbReference type="InterPro" id="IPR000209">
    <property type="entry name" value="Peptidase_S8/S53_dom"/>
</dbReference>
<evidence type="ECO:0000256" key="3">
    <source>
        <dbReference type="ARBA" id="ARBA00022825"/>
    </source>
</evidence>
<dbReference type="EMBL" id="CAJVCH010320461">
    <property type="protein sequence ID" value="CAG7786561.1"/>
    <property type="molecule type" value="Genomic_DNA"/>
</dbReference>
<feature type="active site" description="Charge relay system" evidence="4">
    <location>
        <position position="82"/>
    </location>
</feature>
<keyword evidence="3 4" id="KW-0720">Serine protease</keyword>
<comment type="similarity">
    <text evidence="4">Belongs to the peptidase S8 family.</text>
</comment>
<comment type="caution">
    <text evidence="7">The sequence shown here is derived from an EMBL/GenBank/DDBJ whole genome shotgun (WGS) entry which is preliminary data.</text>
</comment>
<accession>A0A8J2KID4</accession>
<protein>
    <recommendedName>
        <fullName evidence="6">Peptidase S8/S53 domain-containing protein</fullName>
    </recommendedName>
</protein>
<feature type="active site" description="Charge relay system" evidence="4">
    <location>
        <position position="255"/>
    </location>
</feature>
<evidence type="ECO:0000256" key="5">
    <source>
        <dbReference type="SAM" id="MobiDB-lite"/>
    </source>
</evidence>
<proteinExistence type="inferred from homology"/>
<evidence type="ECO:0000256" key="2">
    <source>
        <dbReference type="ARBA" id="ARBA00022801"/>
    </source>
</evidence>
<dbReference type="Proteomes" id="UP000708208">
    <property type="component" value="Unassembled WGS sequence"/>
</dbReference>
<keyword evidence="1 4" id="KW-0645">Protease</keyword>
<dbReference type="PANTHER" id="PTHR43806">
    <property type="entry name" value="PEPTIDASE S8"/>
    <property type="match status" value="1"/>
</dbReference>
<name>A0A8J2KID4_9HEXA</name>
<evidence type="ECO:0000256" key="4">
    <source>
        <dbReference type="PROSITE-ProRule" id="PRU01240"/>
    </source>
</evidence>
<keyword evidence="2 4" id="KW-0378">Hydrolase</keyword>
<evidence type="ECO:0000313" key="7">
    <source>
        <dbReference type="EMBL" id="CAG7786561.1"/>
    </source>
</evidence>
<feature type="region of interest" description="Disordered" evidence="5">
    <location>
        <begin position="297"/>
        <end position="326"/>
    </location>
</feature>
<feature type="domain" description="Peptidase S8/S53" evidence="6">
    <location>
        <begin position="37"/>
        <end position="315"/>
    </location>
</feature>
<dbReference type="PROSITE" id="PS00138">
    <property type="entry name" value="SUBTILASE_SER"/>
    <property type="match status" value="1"/>
</dbReference>
<feature type="active site" description="Charge relay system" evidence="4">
    <location>
        <position position="46"/>
    </location>
</feature>
<evidence type="ECO:0000313" key="8">
    <source>
        <dbReference type="Proteomes" id="UP000708208"/>
    </source>
</evidence>
<dbReference type="OrthoDB" id="1740355at2759"/>
<dbReference type="Pfam" id="PF00082">
    <property type="entry name" value="Peptidase_S8"/>
    <property type="match status" value="1"/>
</dbReference>
<organism evidence="7 8">
    <name type="scientific">Allacma fusca</name>
    <dbReference type="NCBI Taxonomy" id="39272"/>
    <lineage>
        <taxon>Eukaryota</taxon>
        <taxon>Metazoa</taxon>
        <taxon>Ecdysozoa</taxon>
        <taxon>Arthropoda</taxon>
        <taxon>Hexapoda</taxon>
        <taxon>Collembola</taxon>
        <taxon>Symphypleona</taxon>
        <taxon>Sminthuridae</taxon>
        <taxon>Allacma</taxon>
    </lineage>
</organism>
<gene>
    <name evidence="7" type="ORF">AFUS01_LOCUS25125</name>
</gene>
<dbReference type="PROSITE" id="PS51892">
    <property type="entry name" value="SUBTILASE"/>
    <property type="match status" value="1"/>
</dbReference>
<dbReference type="GO" id="GO:0006508">
    <property type="term" value="P:proteolysis"/>
    <property type="evidence" value="ECO:0007669"/>
    <property type="project" value="UniProtKB-KW"/>
</dbReference>
<sequence length="326" mass="33138">MEPSNASVLPKGAITPLAQWGVDTVRAPAVHALGNEGEGVVVASIDTGVHGSHEALVNNFRSENGWYDPAEGDNTPTDNDGHGTHTMGTIAGQTNGIGVAPKAKWISCKGCGWLGCYLSDLTDCGNWAGCPTDANGNNAKCNLAPNLVSNSWGGGQGDTFYDDIMAAWRAVDIAPIFAIGNSGTAGCGSANSPGDSTLAIAVGSTAKDETVSYFSSLGPTVRGNRIKPEVAAPGSDVVSASNTGNSAYATMSGTSMATPHVAGISALLYAKNPNLTVDQLLETLAAGAQHSVASTGKNCGNVREDSYPNNHVGHGRADALASHESL</sequence>
<evidence type="ECO:0000259" key="6">
    <source>
        <dbReference type="Pfam" id="PF00082"/>
    </source>
</evidence>
<dbReference type="PANTHER" id="PTHR43806:SF67">
    <property type="entry name" value="EGF-LIKE DOMAIN-CONTAINING PROTEIN"/>
    <property type="match status" value="1"/>
</dbReference>
<keyword evidence="8" id="KW-1185">Reference proteome</keyword>
<evidence type="ECO:0000256" key="1">
    <source>
        <dbReference type="ARBA" id="ARBA00022670"/>
    </source>
</evidence>
<dbReference type="InterPro" id="IPR050131">
    <property type="entry name" value="Peptidase_S8_subtilisin-like"/>
</dbReference>
<dbReference type="GO" id="GO:0004252">
    <property type="term" value="F:serine-type endopeptidase activity"/>
    <property type="evidence" value="ECO:0007669"/>
    <property type="project" value="UniProtKB-UniRule"/>
</dbReference>